<comment type="caution">
    <text evidence="7">The sequence shown here is derived from an EMBL/GenBank/DDBJ whole genome shotgun (WGS) entry which is preliminary data.</text>
</comment>
<organism evidence="7 8">
    <name type="scientific">Tepidimonas fonticaldi</name>
    <dbReference type="NCBI Taxonomy" id="1101373"/>
    <lineage>
        <taxon>Bacteria</taxon>
        <taxon>Pseudomonadati</taxon>
        <taxon>Pseudomonadota</taxon>
        <taxon>Betaproteobacteria</taxon>
        <taxon>Burkholderiales</taxon>
        <taxon>Tepidimonas</taxon>
    </lineage>
</organism>
<dbReference type="InterPro" id="IPR014340">
    <property type="entry name" value="LptA"/>
</dbReference>
<evidence type="ECO:0000256" key="2">
    <source>
        <dbReference type="ARBA" id="ARBA00022729"/>
    </source>
</evidence>
<dbReference type="GO" id="GO:0001530">
    <property type="term" value="F:lipopolysaccharide binding"/>
    <property type="evidence" value="ECO:0007669"/>
    <property type="project" value="InterPro"/>
</dbReference>
<evidence type="ECO:0000256" key="4">
    <source>
        <dbReference type="HAMAP-Rule" id="MF_01914"/>
    </source>
</evidence>
<evidence type="ECO:0000256" key="5">
    <source>
        <dbReference type="SAM" id="MobiDB-lite"/>
    </source>
</evidence>
<evidence type="ECO:0000259" key="6">
    <source>
        <dbReference type="Pfam" id="PF03968"/>
    </source>
</evidence>
<dbReference type="InterPro" id="IPR052037">
    <property type="entry name" value="LPS_export_LptA"/>
</dbReference>
<feature type="domain" description="Organic solvent tolerance-like N-terminal" evidence="6">
    <location>
        <begin position="42"/>
        <end position="158"/>
    </location>
</feature>
<comment type="subcellular location">
    <subcellularLocation>
        <location evidence="4">Periplasm</location>
    </subcellularLocation>
</comment>
<proteinExistence type="inferred from homology"/>
<keyword evidence="1 4" id="KW-0813">Transport</keyword>
<reference evidence="7 8" key="1">
    <citation type="submission" date="2019-07" db="EMBL/GenBank/DDBJ databases">
        <title>Tepidimonas fonticaldi AT-A2 draft genome.</title>
        <authorList>
            <person name="Da Costa M.S."/>
            <person name="Froufe H.J.C."/>
            <person name="Egas C."/>
            <person name="Albuquerque L."/>
        </authorList>
    </citation>
    <scope>NUCLEOTIDE SEQUENCE [LARGE SCALE GENOMIC DNA]</scope>
    <source>
        <strain evidence="7 8">AT-A2</strain>
    </source>
</reference>
<comment type="subunit">
    <text evidence="4">Component of the lipopolysaccharide transport and assembly complex.</text>
</comment>
<keyword evidence="2" id="KW-0732">Signal</keyword>
<dbReference type="Gene3D" id="2.60.450.10">
    <property type="entry name" value="Lipopolysaccharide (LPS) transport protein A like domain"/>
    <property type="match status" value="1"/>
</dbReference>
<name>A0A554XJV9_9BURK</name>
<dbReference type="GO" id="GO:0043165">
    <property type="term" value="P:Gram-negative-bacterium-type cell outer membrane assembly"/>
    <property type="evidence" value="ECO:0007669"/>
    <property type="project" value="UniProtKB-UniRule"/>
</dbReference>
<accession>A0A554XJV9</accession>
<evidence type="ECO:0000313" key="7">
    <source>
        <dbReference type="EMBL" id="TSE36099.1"/>
    </source>
</evidence>
<dbReference type="GO" id="GO:0009279">
    <property type="term" value="C:cell outer membrane"/>
    <property type="evidence" value="ECO:0007669"/>
    <property type="project" value="TreeGrafter"/>
</dbReference>
<evidence type="ECO:0000313" key="8">
    <source>
        <dbReference type="Proteomes" id="UP000316388"/>
    </source>
</evidence>
<dbReference type="GO" id="GO:0015920">
    <property type="term" value="P:lipopolysaccharide transport"/>
    <property type="evidence" value="ECO:0007669"/>
    <property type="project" value="UniProtKB-UniRule"/>
</dbReference>
<dbReference type="NCBIfam" id="TIGR03002">
    <property type="entry name" value="outer_YhbN_LptA"/>
    <property type="match status" value="1"/>
</dbReference>
<dbReference type="PANTHER" id="PTHR36504">
    <property type="entry name" value="LIPOPOLYSACCHARIDE EXPORT SYSTEM PROTEIN LPTA"/>
    <property type="match status" value="1"/>
</dbReference>
<dbReference type="InterPro" id="IPR005653">
    <property type="entry name" value="OstA-like_N"/>
</dbReference>
<dbReference type="PANTHER" id="PTHR36504:SF1">
    <property type="entry name" value="LIPOPOLYSACCHARIDE EXPORT SYSTEM PROTEIN LPTA"/>
    <property type="match status" value="1"/>
</dbReference>
<dbReference type="EMBL" id="VJOO01000021">
    <property type="protein sequence ID" value="TSE36099.1"/>
    <property type="molecule type" value="Genomic_DNA"/>
</dbReference>
<dbReference type="HAMAP" id="MF_01914">
    <property type="entry name" value="LPS_assembly_LptA"/>
    <property type="match status" value="1"/>
</dbReference>
<gene>
    <name evidence="4 7" type="primary">lptA</name>
    <name evidence="7" type="ORF">Tfont_02087</name>
</gene>
<keyword evidence="3 4" id="KW-0574">Periplasm</keyword>
<dbReference type="GO" id="GO:0030288">
    <property type="term" value="C:outer membrane-bounded periplasmic space"/>
    <property type="evidence" value="ECO:0007669"/>
    <property type="project" value="TreeGrafter"/>
</dbReference>
<feature type="region of interest" description="Disordered" evidence="5">
    <location>
        <begin position="163"/>
        <end position="215"/>
    </location>
</feature>
<dbReference type="Proteomes" id="UP000316388">
    <property type="component" value="Unassembled WGS sequence"/>
</dbReference>
<feature type="compositionally biased region" description="Low complexity" evidence="5">
    <location>
        <begin position="189"/>
        <end position="207"/>
    </location>
</feature>
<dbReference type="Pfam" id="PF03968">
    <property type="entry name" value="LptD_N"/>
    <property type="match status" value="1"/>
</dbReference>
<sequence>MPAASPPPRPWAAPVATLIAAALLGLGAPVHAERADRSAPMNVEADALRYDDARQVSVFTGRVVITKGTIRIRGHQVEVRQNDQGQQFGIALGDASQRAFYRQKRDGLDEYIEGEAERIEYDGQADRVTFRGRAELRRYRGAVLNDRTSGAVIVYDNRNDTFTVDGDRGQSTPDNPGGRVRALLTPRGADPATTQPAPDTPAPTLTPSDRLERRP</sequence>
<evidence type="ECO:0000256" key="3">
    <source>
        <dbReference type="ARBA" id="ARBA00022764"/>
    </source>
</evidence>
<dbReference type="GO" id="GO:0017089">
    <property type="term" value="F:glycolipid transfer activity"/>
    <property type="evidence" value="ECO:0007669"/>
    <property type="project" value="TreeGrafter"/>
</dbReference>
<comment type="function">
    <text evidence="4">Involved in the assembly of lipopolysaccharide (LPS). Required for the translocation of LPS from the inner membrane to the outer membrane.</text>
</comment>
<dbReference type="AlphaFoldDB" id="A0A554XJV9"/>
<dbReference type="RefSeq" id="WP_231960224.1">
    <property type="nucleotide sequence ID" value="NZ_LZDH01000045.1"/>
</dbReference>
<protein>
    <recommendedName>
        <fullName evidence="4">Lipopolysaccharide export system protein LptA</fullName>
    </recommendedName>
</protein>
<evidence type="ECO:0000256" key="1">
    <source>
        <dbReference type="ARBA" id="ARBA00022448"/>
    </source>
</evidence>
<comment type="similarity">
    <text evidence="4">Belongs to the LptA family.</text>
</comment>